<protein>
    <recommendedName>
        <fullName evidence="3">Outer membrane protein beta-barrel domain-containing protein</fullName>
    </recommendedName>
</protein>
<proteinExistence type="predicted"/>
<dbReference type="RefSeq" id="WP_035072434.1">
    <property type="nucleotide sequence ID" value="NZ_JMIH01000015.1"/>
</dbReference>
<accession>A0A074LKT8</accession>
<evidence type="ECO:0000313" key="1">
    <source>
        <dbReference type="EMBL" id="KEO74457.1"/>
    </source>
</evidence>
<evidence type="ECO:0008006" key="3">
    <source>
        <dbReference type="Google" id="ProtNLM"/>
    </source>
</evidence>
<organism evidence="1 2">
    <name type="scientific">Anditalea andensis</name>
    <dbReference type="NCBI Taxonomy" id="1048983"/>
    <lineage>
        <taxon>Bacteria</taxon>
        <taxon>Pseudomonadati</taxon>
        <taxon>Bacteroidota</taxon>
        <taxon>Cytophagia</taxon>
        <taxon>Cytophagales</taxon>
        <taxon>Cytophagaceae</taxon>
        <taxon>Anditalea</taxon>
    </lineage>
</organism>
<dbReference type="EMBL" id="JMIH01000015">
    <property type="protein sequence ID" value="KEO74457.1"/>
    <property type="molecule type" value="Genomic_DNA"/>
</dbReference>
<dbReference type="eggNOG" id="COG3637">
    <property type="taxonomic scope" value="Bacteria"/>
</dbReference>
<dbReference type="AlphaFoldDB" id="A0A074LKT8"/>
<dbReference type="STRING" id="1048983.EL17_06890"/>
<dbReference type="Proteomes" id="UP000027821">
    <property type="component" value="Unassembled WGS sequence"/>
</dbReference>
<keyword evidence="2" id="KW-1185">Reference proteome</keyword>
<gene>
    <name evidence="1" type="ORF">EL17_06890</name>
</gene>
<sequence length="117" mass="13205">MQTEEIKGKFGVGYSGTLGAQYRLYERMYIFAEVEAIHLAIQRQSSLVTSYSVNGNDALPQLNRYNIETNYVNELTPSSNNPRTNPNINENAPADELTNTTFFNSLGTNIGIKYRIF</sequence>
<comment type="caution">
    <text evidence="1">The sequence shown here is derived from an EMBL/GenBank/DDBJ whole genome shotgun (WGS) entry which is preliminary data.</text>
</comment>
<name>A0A074LKT8_9BACT</name>
<reference evidence="1 2" key="1">
    <citation type="submission" date="2014-04" db="EMBL/GenBank/DDBJ databases">
        <title>Characterization and application of a salt tolerant electro-active bacterium.</title>
        <authorList>
            <person name="Yang L."/>
            <person name="Wei S."/>
            <person name="Tay Q.X.M."/>
        </authorList>
    </citation>
    <scope>NUCLEOTIDE SEQUENCE [LARGE SCALE GENOMIC DNA]</scope>
    <source>
        <strain evidence="1 2">LY1</strain>
    </source>
</reference>
<evidence type="ECO:0000313" key="2">
    <source>
        <dbReference type="Proteomes" id="UP000027821"/>
    </source>
</evidence>
<dbReference type="OrthoDB" id="1322659at2"/>